<evidence type="ECO:0000256" key="1">
    <source>
        <dbReference type="SAM" id="MobiDB-lite"/>
    </source>
</evidence>
<proteinExistence type="predicted"/>
<evidence type="ECO:0000313" key="3">
    <source>
        <dbReference type="Proteomes" id="UP000001075"/>
    </source>
</evidence>
<dbReference type="InParanoid" id="G3IJN2"/>
<protein>
    <submittedName>
        <fullName evidence="2">Uncharacterized protein</fullName>
    </submittedName>
</protein>
<dbReference type="Proteomes" id="UP000001075">
    <property type="component" value="Unassembled WGS sequence"/>
</dbReference>
<reference evidence="3" key="1">
    <citation type="journal article" date="2011" name="Nat. Biotechnol.">
        <title>The genomic sequence of the Chinese hamster ovary (CHO)-K1 cell line.</title>
        <authorList>
            <person name="Xu X."/>
            <person name="Nagarajan H."/>
            <person name="Lewis N.E."/>
            <person name="Pan S."/>
            <person name="Cai Z."/>
            <person name="Liu X."/>
            <person name="Chen W."/>
            <person name="Xie M."/>
            <person name="Wang W."/>
            <person name="Hammond S."/>
            <person name="Andersen M.R."/>
            <person name="Neff N."/>
            <person name="Passarelli B."/>
            <person name="Koh W."/>
            <person name="Fan H.C."/>
            <person name="Wang J."/>
            <person name="Gui Y."/>
            <person name="Lee K.H."/>
            <person name="Betenbaugh M.J."/>
            <person name="Quake S.R."/>
            <person name="Famili I."/>
            <person name="Palsson B.O."/>
            <person name="Wang J."/>
        </authorList>
    </citation>
    <scope>NUCLEOTIDE SEQUENCE [LARGE SCALE GENOMIC DNA]</scope>
    <source>
        <strain evidence="3">CHO K1 cell line</strain>
    </source>
</reference>
<dbReference type="EMBL" id="JH003349">
    <property type="protein sequence ID" value="EGW14066.1"/>
    <property type="molecule type" value="Genomic_DNA"/>
</dbReference>
<organism evidence="2 3">
    <name type="scientific">Cricetulus griseus</name>
    <name type="common">Chinese hamster</name>
    <name type="synonym">Cricetulus barabensis griseus</name>
    <dbReference type="NCBI Taxonomy" id="10029"/>
    <lineage>
        <taxon>Eukaryota</taxon>
        <taxon>Metazoa</taxon>
        <taxon>Chordata</taxon>
        <taxon>Craniata</taxon>
        <taxon>Vertebrata</taxon>
        <taxon>Euteleostomi</taxon>
        <taxon>Mammalia</taxon>
        <taxon>Eutheria</taxon>
        <taxon>Euarchontoglires</taxon>
        <taxon>Glires</taxon>
        <taxon>Rodentia</taxon>
        <taxon>Myomorpha</taxon>
        <taxon>Muroidea</taxon>
        <taxon>Cricetidae</taxon>
        <taxon>Cricetinae</taxon>
        <taxon>Cricetulus</taxon>
    </lineage>
</organism>
<name>G3IJN2_CRIGR</name>
<feature type="region of interest" description="Disordered" evidence="1">
    <location>
        <begin position="28"/>
        <end position="52"/>
    </location>
</feature>
<gene>
    <name evidence="2" type="ORF">I79_024068</name>
</gene>
<accession>G3IJN2</accession>
<dbReference type="AlphaFoldDB" id="G3IJN2"/>
<sequence>MQDFLVTISVISGDTEHQVTLETVSQHRCSRKKNTKPGHQEATFSVPAVSIS</sequence>
<evidence type="ECO:0000313" key="2">
    <source>
        <dbReference type="EMBL" id="EGW14066.1"/>
    </source>
</evidence>